<dbReference type="InterPro" id="IPR013123">
    <property type="entry name" value="SpoU_subst-bd"/>
</dbReference>
<keyword evidence="3" id="KW-0808">Transferase</keyword>
<dbReference type="InterPro" id="IPR029026">
    <property type="entry name" value="tRNA_m1G_MTases_N"/>
</dbReference>
<name>A0A9D2U141_9FIRM</name>
<evidence type="ECO:0000313" key="6">
    <source>
        <dbReference type="Proteomes" id="UP000823851"/>
    </source>
</evidence>
<dbReference type="SUPFAM" id="SSF75217">
    <property type="entry name" value="alpha/beta knot"/>
    <property type="match status" value="1"/>
</dbReference>
<comment type="caution">
    <text evidence="5">The sequence shown here is derived from an EMBL/GenBank/DDBJ whole genome shotgun (WGS) entry which is preliminary data.</text>
</comment>
<dbReference type="PANTHER" id="PTHR43191:SF2">
    <property type="entry name" value="RRNA METHYLTRANSFERASE 3, MITOCHONDRIAL"/>
    <property type="match status" value="1"/>
</dbReference>
<dbReference type="SMART" id="SM00967">
    <property type="entry name" value="SpoU_sub_bind"/>
    <property type="match status" value="1"/>
</dbReference>
<dbReference type="Gene3D" id="3.40.1280.10">
    <property type="match status" value="1"/>
</dbReference>
<comment type="similarity">
    <text evidence="1">Belongs to the class IV-like SAM-binding methyltransferase superfamily. RNA methyltransferase TrmH family.</text>
</comment>
<dbReference type="InterPro" id="IPR051259">
    <property type="entry name" value="rRNA_Methyltransferase"/>
</dbReference>
<dbReference type="GO" id="GO:0008173">
    <property type="term" value="F:RNA methyltransferase activity"/>
    <property type="evidence" value="ECO:0007669"/>
    <property type="project" value="InterPro"/>
</dbReference>
<gene>
    <name evidence="5" type="ORF">H9912_07865</name>
</gene>
<dbReference type="GO" id="GO:0003723">
    <property type="term" value="F:RNA binding"/>
    <property type="evidence" value="ECO:0007669"/>
    <property type="project" value="InterPro"/>
</dbReference>
<reference evidence="5" key="2">
    <citation type="submission" date="2021-04" db="EMBL/GenBank/DDBJ databases">
        <authorList>
            <person name="Gilroy R."/>
        </authorList>
    </citation>
    <scope>NUCLEOTIDE SEQUENCE</scope>
    <source>
        <strain evidence="5">ChiHjej8B7-25341</strain>
    </source>
</reference>
<dbReference type="InterPro" id="IPR029028">
    <property type="entry name" value="Alpha/beta_knot_MTases"/>
</dbReference>
<reference evidence="5" key="1">
    <citation type="journal article" date="2021" name="PeerJ">
        <title>Extensive microbial diversity within the chicken gut microbiome revealed by metagenomics and culture.</title>
        <authorList>
            <person name="Gilroy R."/>
            <person name="Ravi A."/>
            <person name="Getino M."/>
            <person name="Pursley I."/>
            <person name="Horton D.L."/>
            <person name="Alikhan N.F."/>
            <person name="Baker D."/>
            <person name="Gharbi K."/>
            <person name="Hall N."/>
            <person name="Watson M."/>
            <person name="Adriaenssens E.M."/>
            <person name="Foster-Nyarko E."/>
            <person name="Jarju S."/>
            <person name="Secka A."/>
            <person name="Antonio M."/>
            <person name="Oren A."/>
            <person name="Chaudhuri R.R."/>
            <person name="La Ragione R."/>
            <person name="Hildebrand F."/>
            <person name="Pallen M.J."/>
        </authorList>
    </citation>
    <scope>NUCLEOTIDE SEQUENCE</scope>
    <source>
        <strain evidence="5">ChiHjej8B7-25341</strain>
    </source>
</reference>
<dbReference type="EMBL" id="DWUW01000223">
    <property type="protein sequence ID" value="HJD31843.1"/>
    <property type="molecule type" value="Genomic_DNA"/>
</dbReference>
<keyword evidence="2 5" id="KW-0489">Methyltransferase</keyword>
<evidence type="ECO:0000313" key="5">
    <source>
        <dbReference type="EMBL" id="HJD31843.1"/>
    </source>
</evidence>
<dbReference type="Pfam" id="PF22435">
    <property type="entry name" value="MRM3-like_sub_bind"/>
    <property type="match status" value="1"/>
</dbReference>
<accession>A0A9D2U141</accession>
<dbReference type="InterPro" id="IPR053888">
    <property type="entry name" value="MRM3-like_sub_bind"/>
</dbReference>
<dbReference type="Pfam" id="PF00588">
    <property type="entry name" value="SpoU_methylase"/>
    <property type="match status" value="1"/>
</dbReference>
<dbReference type="Proteomes" id="UP000823851">
    <property type="component" value="Unassembled WGS sequence"/>
</dbReference>
<proteinExistence type="inferred from homology"/>
<dbReference type="Gene3D" id="3.30.1330.30">
    <property type="match status" value="1"/>
</dbReference>
<dbReference type="AlphaFoldDB" id="A0A9D2U141"/>
<dbReference type="SUPFAM" id="SSF55315">
    <property type="entry name" value="L30e-like"/>
    <property type="match status" value="1"/>
</dbReference>
<dbReference type="InterPro" id="IPR029064">
    <property type="entry name" value="Ribosomal_eL30-like_sf"/>
</dbReference>
<evidence type="ECO:0000256" key="2">
    <source>
        <dbReference type="ARBA" id="ARBA00022603"/>
    </source>
</evidence>
<dbReference type="CDD" id="cd18095">
    <property type="entry name" value="SpoU-like_rRNA-MTase"/>
    <property type="match status" value="1"/>
</dbReference>
<evidence type="ECO:0000256" key="1">
    <source>
        <dbReference type="ARBA" id="ARBA00007228"/>
    </source>
</evidence>
<protein>
    <submittedName>
        <fullName evidence="5">RNA methyltransferase</fullName>
    </submittedName>
</protein>
<evidence type="ECO:0000259" key="4">
    <source>
        <dbReference type="SMART" id="SM00967"/>
    </source>
</evidence>
<dbReference type="InterPro" id="IPR001537">
    <property type="entry name" value="SpoU_MeTrfase"/>
</dbReference>
<sequence>MITSLTNNRVKNVTALNRKAKERRSQEKYVAEGVRMFLEAPEDEIEEIYVSAGFEEGCRMGAHTDPYSRACLERLEKLTFERVSDEVFSRMSDTQTPQGILCVMRKKAWRPEDILAGEDPFVMVLEDIQDPGNLGTILRTGEGAGINGVLMSPGCADIYNPKTIRSTMGSIYRVPFACAASMEEAAALLRAAGIRLYAAHLQGSVVYTEPDYTKGTALLIGNEGNGLRPETAALADCRIRIPMAGQVESLNAAMASGILMYEAARQRRDTGKENCGTCWKTEK</sequence>
<feature type="domain" description="RNA 2-O ribose methyltransferase substrate binding" evidence="4">
    <location>
        <begin position="30"/>
        <end position="110"/>
    </location>
</feature>
<dbReference type="GO" id="GO:0005737">
    <property type="term" value="C:cytoplasm"/>
    <property type="evidence" value="ECO:0007669"/>
    <property type="project" value="UniProtKB-ARBA"/>
</dbReference>
<dbReference type="GO" id="GO:0006396">
    <property type="term" value="P:RNA processing"/>
    <property type="evidence" value="ECO:0007669"/>
    <property type="project" value="InterPro"/>
</dbReference>
<organism evidence="5 6">
    <name type="scientific">Candidatus Eisenbergiella stercorigallinarum</name>
    <dbReference type="NCBI Taxonomy" id="2838557"/>
    <lineage>
        <taxon>Bacteria</taxon>
        <taxon>Bacillati</taxon>
        <taxon>Bacillota</taxon>
        <taxon>Clostridia</taxon>
        <taxon>Lachnospirales</taxon>
        <taxon>Lachnospiraceae</taxon>
        <taxon>Eisenbergiella</taxon>
    </lineage>
</organism>
<dbReference type="GO" id="GO:0032259">
    <property type="term" value="P:methylation"/>
    <property type="evidence" value="ECO:0007669"/>
    <property type="project" value="UniProtKB-KW"/>
</dbReference>
<evidence type="ECO:0000256" key="3">
    <source>
        <dbReference type="ARBA" id="ARBA00022679"/>
    </source>
</evidence>
<dbReference type="PANTHER" id="PTHR43191">
    <property type="entry name" value="RRNA METHYLTRANSFERASE 3"/>
    <property type="match status" value="1"/>
</dbReference>